<reference evidence="1" key="1">
    <citation type="submission" date="2020-07" db="EMBL/GenBank/DDBJ databases">
        <title>Severe corrosion of carbon steel in oil field produced water can be linked to methanogenic archaea containing a special type of NiFe hydrogenase.</title>
        <authorList>
            <person name="Lahme S."/>
            <person name="Mand J."/>
            <person name="Longwell J."/>
            <person name="Smith R."/>
            <person name="Enning D."/>
        </authorList>
    </citation>
    <scope>NUCLEOTIDE SEQUENCE</scope>
    <source>
        <strain evidence="1">MIC098Bin6</strain>
    </source>
</reference>
<sequence>EFVETTVTNSAEVKQAVQTIASRVDGIYLSNDNTIFSALSAVTQVAMRHNIPIMSADPSSAETNDVLAAWGFDYYKMGRVTGRLAADILEGADPVDIPTVYMTEPGDVDLLINLDVAQKLGLTIPKEILDTANKVIENGQLTVR</sequence>
<dbReference type="InterPro" id="IPR028082">
    <property type="entry name" value="Peripla_BP_I"/>
</dbReference>
<dbReference type="SUPFAM" id="SSF53822">
    <property type="entry name" value="Periplasmic binding protein-like I"/>
    <property type="match status" value="1"/>
</dbReference>
<name>A0A931CTL7_9BACT</name>
<accession>A0A931CTL7</accession>
<protein>
    <submittedName>
        <fullName evidence="1">Substrate-binding domain-containing protein</fullName>
    </submittedName>
</protein>
<comment type="caution">
    <text evidence="1">The sequence shown here is derived from an EMBL/GenBank/DDBJ whole genome shotgun (WGS) entry which is preliminary data.</text>
</comment>
<dbReference type="InterPro" id="IPR007487">
    <property type="entry name" value="ABC_transpt-TYRBP-like"/>
</dbReference>
<proteinExistence type="predicted"/>
<evidence type="ECO:0000313" key="1">
    <source>
        <dbReference type="EMBL" id="MBG0778835.1"/>
    </source>
</evidence>
<dbReference type="PANTHER" id="PTHR35271">
    <property type="entry name" value="ABC TRANSPORTER, SUBSTRATE-BINDING LIPOPROTEIN-RELATED"/>
    <property type="match status" value="1"/>
</dbReference>
<evidence type="ECO:0000313" key="2">
    <source>
        <dbReference type="Proteomes" id="UP000706172"/>
    </source>
</evidence>
<organism evidence="1 2">
    <name type="scientific">Desulfotignum balticum</name>
    <dbReference type="NCBI Taxonomy" id="115781"/>
    <lineage>
        <taxon>Bacteria</taxon>
        <taxon>Pseudomonadati</taxon>
        <taxon>Thermodesulfobacteriota</taxon>
        <taxon>Desulfobacteria</taxon>
        <taxon>Desulfobacterales</taxon>
        <taxon>Desulfobacteraceae</taxon>
        <taxon>Desulfotignum</taxon>
    </lineage>
</organism>
<dbReference type="AlphaFoldDB" id="A0A931CTL7"/>
<dbReference type="Gene3D" id="3.40.50.2300">
    <property type="match status" value="1"/>
</dbReference>
<dbReference type="PANTHER" id="PTHR35271:SF1">
    <property type="entry name" value="ABC TRANSPORTER, SUBSTRATE-BINDING LIPOPROTEIN"/>
    <property type="match status" value="1"/>
</dbReference>
<dbReference type="Proteomes" id="UP000706172">
    <property type="component" value="Unassembled WGS sequence"/>
</dbReference>
<gene>
    <name evidence="1" type="ORF">H0S81_02775</name>
</gene>
<feature type="non-terminal residue" evidence="1">
    <location>
        <position position="1"/>
    </location>
</feature>
<dbReference type="Pfam" id="PF04392">
    <property type="entry name" value="ABC_sub_bind"/>
    <property type="match status" value="1"/>
</dbReference>
<dbReference type="EMBL" id="JACCQK010000120">
    <property type="protein sequence ID" value="MBG0778835.1"/>
    <property type="molecule type" value="Genomic_DNA"/>
</dbReference>